<dbReference type="KEGG" id="vg:5132902"/>
<organism evidence="1 2">
    <name type="scientific">Staphylococcus phage 2638A</name>
    <dbReference type="NCBI Taxonomy" id="320836"/>
    <lineage>
        <taxon>Viruses</taxon>
        <taxon>Duplodnaviria</taxon>
        <taxon>Heunggongvirae</taxon>
        <taxon>Uroviricota</taxon>
        <taxon>Caudoviricetes</taxon>
        <taxon>Fibralongavirus</taxon>
        <taxon>Fibralongavirus fv2638A</taxon>
    </lineage>
</organism>
<sequence>MGEIRNNMIDVILEKYGITDKNVSSAVKEIAYALSKDKQFIKNIIETNERETARKNRF</sequence>
<dbReference type="Proteomes" id="UP000000988">
    <property type="component" value="Segment"/>
</dbReference>
<keyword evidence="2" id="KW-1185">Reference proteome</keyword>
<accession>Q4ZD50</accession>
<dbReference type="RefSeq" id="YP_239826.1">
    <property type="nucleotide sequence ID" value="NC_007051.1"/>
</dbReference>
<dbReference type="GeneID" id="5132902"/>
<proteinExistence type="predicted"/>
<name>Q4ZD50_BP263</name>
<reference evidence="1 2" key="1">
    <citation type="journal article" date="2005" name="Proc. Natl. Acad. Sci. U.S.A.">
        <title>The complete genomes and proteomes of 27 Staphylococcus aureus bacteriophages.</title>
        <authorList>
            <person name="Kwan T."/>
            <person name="Liu J."/>
            <person name="Dubow M."/>
            <person name="Gros P."/>
            <person name="Pelletier J."/>
        </authorList>
    </citation>
    <scope>NUCLEOTIDE SEQUENCE</scope>
</reference>
<evidence type="ECO:0000313" key="1">
    <source>
        <dbReference type="EMBL" id="AAX91034.1"/>
    </source>
</evidence>
<protein>
    <submittedName>
        <fullName evidence="1">ORF076</fullName>
    </submittedName>
</protein>
<evidence type="ECO:0000313" key="2">
    <source>
        <dbReference type="Proteomes" id="UP000000988"/>
    </source>
</evidence>
<dbReference type="SMR" id="Q4ZD50"/>
<dbReference type="EMBL" id="AY954954">
    <property type="protein sequence ID" value="AAX91034.1"/>
    <property type="molecule type" value="Genomic_DNA"/>
</dbReference>
<organismHost>
    <name type="scientific">Staphylococcus aureus</name>
    <dbReference type="NCBI Taxonomy" id="1280"/>
</organismHost>